<dbReference type="AlphaFoldDB" id="A0AAN1PUK1"/>
<protein>
    <submittedName>
        <fullName evidence="1">Uncharacterized protein</fullName>
    </submittedName>
</protein>
<sequence length="106" mass="11708">MSTLTEILINHGYAKTESEANTLAHTLSTEHLNMSCTKPIKAALETDSETKLRKLTDNHKTLASIMCGLIPRDQYPIHSLMINGHGKDLAKTDQLLSSIGIQLKHD</sequence>
<evidence type="ECO:0000313" key="2">
    <source>
        <dbReference type="Proteomes" id="UP000263418"/>
    </source>
</evidence>
<name>A0AAN1PUK1_VIBVL</name>
<accession>A0AAN1PUK1</accession>
<dbReference type="Proteomes" id="UP000263418">
    <property type="component" value="Chromosome 3"/>
</dbReference>
<gene>
    <name evidence="1" type="ORF">FORC53_4918</name>
</gene>
<dbReference type="EMBL" id="CP019292">
    <property type="protein sequence ID" value="AXX63257.1"/>
    <property type="molecule type" value="Genomic_DNA"/>
</dbReference>
<evidence type="ECO:0000313" key="1">
    <source>
        <dbReference type="EMBL" id="AXX63257.1"/>
    </source>
</evidence>
<organism evidence="1 2">
    <name type="scientific">Vibrio vulnificus</name>
    <dbReference type="NCBI Taxonomy" id="672"/>
    <lineage>
        <taxon>Bacteria</taxon>
        <taxon>Pseudomonadati</taxon>
        <taxon>Pseudomonadota</taxon>
        <taxon>Gammaproteobacteria</taxon>
        <taxon>Vibrionales</taxon>
        <taxon>Vibrionaceae</taxon>
        <taxon>Vibrio</taxon>
    </lineage>
</organism>
<proteinExistence type="predicted"/>
<reference evidence="1 2" key="1">
    <citation type="submission" date="2017-03" db="EMBL/GenBank/DDBJ databases">
        <title>Complete Genome Sequence of Vibrio vulnificus FORC_053.</title>
        <authorList>
            <consortium name="Food-borne Pathogen Omics Research Center"/>
            <person name="Chung H.Y."/>
            <person name="Na E.J."/>
            <person name="Song J.S."/>
            <person name="Kim H."/>
            <person name="Lee J.-H."/>
            <person name="Ryu S."/>
            <person name="Choi S.H."/>
        </authorList>
    </citation>
    <scope>NUCLEOTIDE SEQUENCE [LARGE SCALE GENOMIC DNA]</scope>
    <source>
        <strain evidence="1 2">FORC_053</strain>
    </source>
</reference>